<proteinExistence type="predicted"/>
<reference evidence="2" key="1">
    <citation type="journal article" date="2019" name="Int. J. Syst. Evol. Microbiol.">
        <title>The Global Catalogue of Microorganisms (GCM) 10K type strain sequencing project: providing services to taxonomists for standard genome sequencing and annotation.</title>
        <authorList>
            <consortium name="The Broad Institute Genomics Platform"/>
            <consortium name="The Broad Institute Genome Sequencing Center for Infectious Disease"/>
            <person name="Wu L."/>
            <person name="Ma J."/>
        </authorList>
    </citation>
    <scope>NUCLEOTIDE SEQUENCE [LARGE SCALE GENOMIC DNA]</scope>
    <source>
        <strain evidence="2">CGMCC 1.16306</strain>
    </source>
</reference>
<dbReference type="InterPro" id="IPR013783">
    <property type="entry name" value="Ig-like_fold"/>
</dbReference>
<protein>
    <submittedName>
        <fullName evidence="1">Gliding motility-associated C-terminal domain-containing protein</fullName>
    </submittedName>
</protein>
<dbReference type="RefSeq" id="WP_380218099.1">
    <property type="nucleotide sequence ID" value="NZ_JBHTBN010000005.1"/>
</dbReference>
<dbReference type="Gene3D" id="2.60.40.10">
    <property type="entry name" value="Immunoglobulins"/>
    <property type="match status" value="2"/>
</dbReference>
<sequence>MPRIHTCIGLLLFLYANLCVAQDVELFRQLNGRYDYLSFGNTLNPEENGGQGGNCEILSQSSAAFTLENNQQVIAAYLYWSGSGTGDFEVALNGTPITSEREFAFSYTANNGVSYDFFAAQADITSFLASNGNGTYTLSELDLLEAIQPFCQSNGGSATNYGGWAVTVVYEDETLPLNQINIFEGLETVFSSNPAIAITLENLNVLDNAGAKIGFLAWEGDATIANNETLRINGSILSNDPLNPANNAFNGTNSFTNSNELYNMDIDFYSIENNIQPGDTSAVIELTSNQDLVMINQIITVLNVELPDATITIDTAQGGTECGNRDILLDYTVLNINSTDVLPANIPIAFYANNTLVGQAITTQELAINEQESGSINVSIPPAIPADFTLTAAVDDDGNGNSTVLELNELNNETRVDFHLLVFPEVIGLQNLEVCDAVGTEFFNLTEATLQIDPVNILSYYTSESDAQNGMNPITTPEAFENTQNPQTLFIRVSNPDCFVIDSFTVEVIICPLPDATIEITNNLNACRERDLTVNYIVFNSLGTLALPAGTPIAFYVNGTLVAQSQTQSEIAIGASENGSIEITLAPTVPDNFTLLVVVDDTGFGMGIVEELNEFNNTFQVSEAFMSIPPIGMIPLLTECDEGFDTATFDLTEQDDEIATSAGDTITYFLSEEDANTNSNPILDPGQFTNTSDPQTIYVRLENEICFDTSAFQITTENCPPFIPEGFSPNNDTINDEFEISGLLNVFTDFNLKIYSRKGNLLYEGGNEEGFWNGVPNTGLLHGEGLVPVGTYYYVLVLNDPQFTEAYVGFVYINY</sequence>
<accession>A0ABW2MU24</accession>
<comment type="caution">
    <text evidence="1">The sequence shown here is derived from an EMBL/GenBank/DDBJ whole genome shotgun (WGS) entry which is preliminary data.</text>
</comment>
<dbReference type="EMBL" id="JBHTBN010000005">
    <property type="protein sequence ID" value="MFC7358203.1"/>
    <property type="molecule type" value="Genomic_DNA"/>
</dbReference>
<evidence type="ECO:0000313" key="1">
    <source>
        <dbReference type="EMBL" id="MFC7358203.1"/>
    </source>
</evidence>
<dbReference type="Proteomes" id="UP001596415">
    <property type="component" value="Unassembled WGS sequence"/>
</dbReference>
<name>A0ABW2MU24_9FLAO</name>
<keyword evidence="2" id="KW-1185">Reference proteome</keyword>
<gene>
    <name evidence="1" type="ORF">ACFQO1_10915</name>
</gene>
<evidence type="ECO:0000313" key="2">
    <source>
        <dbReference type="Proteomes" id="UP001596415"/>
    </source>
</evidence>
<dbReference type="Pfam" id="PF13585">
    <property type="entry name" value="CHU_C"/>
    <property type="match status" value="1"/>
</dbReference>
<organism evidence="1 2">
    <name type="scientific">Jejudonia soesokkakensis</name>
    <dbReference type="NCBI Taxonomy" id="1323432"/>
    <lineage>
        <taxon>Bacteria</taxon>
        <taxon>Pseudomonadati</taxon>
        <taxon>Bacteroidota</taxon>
        <taxon>Flavobacteriia</taxon>
        <taxon>Flavobacteriales</taxon>
        <taxon>Flavobacteriaceae</taxon>
        <taxon>Jejudonia</taxon>
    </lineage>
</organism>